<dbReference type="AlphaFoldDB" id="A0A9P7F8T9"/>
<sequence length="114" mass="13053">MFLALEHSSEAAYEDIRTAGSSSMLSVVVDHMCINTCVAFVGPYADRETCPERRTLRYDQVKLQSSRGKVKVLQAVFHTIPIGPHMQALWRNLDSARQMQYRRQRTQQIAVELI</sequence>
<dbReference type="OrthoDB" id="2688014at2759"/>
<protein>
    <submittedName>
        <fullName evidence="1">Uncharacterized protein</fullName>
    </submittedName>
</protein>
<organism evidence="1 2">
    <name type="scientific">Suillus discolor</name>
    <dbReference type="NCBI Taxonomy" id="1912936"/>
    <lineage>
        <taxon>Eukaryota</taxon>
        <taxon>Fungi</taxon>
        <taxon>Dikarya</taxon>
        <taxon>Basidiomycota</taxon>
        <taxon>Agaricomycotina</taxon>
        <taxon>Agaricomycetes</taxon>
        <taxon>Agaricomycetidae</taxon>
        <taxon>Boletales</taxon>
        <taxon>Suillineae</taxon>
        <taxon>Suillaceae</taxon>
        <taxon>Suillus</taxon>
    </lineage>
</organism>
<comment type="caution">
    <text evidence="1">The sequence shown here is derived from an EMBL/GenBank/DDBJ whole genome shotgun (WGS) entry which is preliminary data.</text>
</comment>
<name>A0A9P7F8T9_9AGAM</name>
<accession>A0A9P7F8T9</accession>
<proteinExistence type="predicted"/>
<dbReference type="RefSeq" id="XP_041293019.1">
    <property type="nucleotide sequence ID" value="XM_041437290.1"/>
</dbReference>
<keyword evidence="2" id="KW-1185">Reference proteome</keyword>
<dbReference type="GeneID" id="64699549"/>
<evidence type="ECO:0000313" key="1">
    <source>
        <dbReference type="EMBL" id="KAG2108649.1"/>
    </source>
</evidence>
<gene>
    <name evidence="1" type="ORF">F5147DRAFT_694151</name>
</gene>
<dbReference type="EMBL" id="JABBWM010000026">
    <property type="protein sequence ID" value="KAG2108649.1"/>
    <property type="molecule type" value="Genomic_DNA"/>
</dbReference>
<dbReference type="Proteomes" id="UP000823399">
    <property type="component" value="Unassembled WGS sequence"/>
</dbReference>
<evidence type="ECO:0000313" key="2">
    <source>
        <dbReference type="Proteomes" id="UP000823399"/>
    </source>
</evidence>
<reference evidence="1" key="1">
    <citation type="journal article" date="2020" name="New Phytol.">
        <title>Comparative genomics reveals dynamic genome evolution in host specialist ectomycorrhizal fungi.</title>
        <authorList>
            <person name="Lofgren L.A."/>
            <person name="Nguyen N.H."/>
            <person name="Vilgalys R."/>
            <person name="Ruytinx J."/>
            <person name="Liao H.L."/>
            <person name="Branco S."/>
            <person name="Kuo A."/>
            <person name="LaButti K."/>
            <person name="Lipzen A."/>
            <person name="Andreopoulos W."/>
            <person name="Pangilinan J."/>
            <person name="Riley R."/>
            <person name="Hundley H."/>
            <person name="Na H."/>
            <person name="Barry K."/>
            <person name="Grigoriev I.V."/>
            <person name="Stajich J.E."/>
            <person name="Kennedy P.G."/>
        </authorList>
    </citation>
    <scope>NUCLEOTIDE SEQUENCE</scope>
    <source>
        <strain evidence="1">FC423</strain>
    </source>
</reference>